<evidence type="ECO:0000256" key="1">
    <source>
        <dbReference type="ARBA" id="ARBA00006865"/>
    </source>
</evidence>
<gene>
    <name evidence="3" type="ORF">ABS766_04855</name>
</gene>
<dbReference type="InterPro" id="IPR050546">
    <property type="entry name" value="Glycosyl_Hydrlase_16"/>
</dbReference>
<keyword evidence="3" id="KW-0378">Hydrolase</keyword>
<dbReference type="CDD" id="cd08023">
    <property type="entry name" value="GH16_laminarinase_like"/>
    <property type="match status" value="1"/>
</dbReference>
<dbReference type="PANTHER" id="PTHR10963:SF55">
    <property type="entry name" value="GLYCOSIDE HYDROLASE FAMILY 16 PROTEIN"/>
    <property type="match status" value="1"/>
</dbReference>
<dbReference type="InterPro" id="IPR000757">
    <property type="entry name" value="Beta-glucanase-like"/>
</dbReference>
<evidence type="ECO:0000259" key="2">
    <source>
        <dbReference type="PROSITE" id="PS51762"/>
    </source>
</evidence>
<evidence type="ECO:0000313" key="4">
    <source>
        <dbReference type="Proteomes" id="UP001629156"/>
    </source>
</evidence>
<feature type="domain" description="GH16" evidence="2">
    <location>
        <begin position="308"/>
        <end position="542"/>
    </location>
</feature>
<reference evidence="3 4" key="1">
    <citation type="submission" date="2024-06" db="EMBL/GenBank/DDBJ databases">
        <authorList>
            <person name="Kaempfer P."/>
            <person name="Viver T."/>
        </authorList>
    </citation>
    <scope>NUCLEOTIDE SEQUENCE [LARGE SCALE GENOMIC DNA]</scope>
    <source>
        <strain evidence="3 4">ST-119</strain>
    </source>
</reference>
<dbReference type="SUPFAM" id="SSF49899">
    <property type="entry name" value="Concanavalin A-like lectins/glucanases"/>
    <property type="match status" value="1"/>
</dbReference>
<dbReference type="PANTHER" id="PTHR10963">
    <property type="entry name" value="GLYCOSYL HYDROLASE-RELATED"/>
    <property type="match status" value="1"/>
</dbReference>
<name>A0ABW8YU94_9FLAO</name>
<dbReference type="Pfam" id="PF00722">
    <property type="entry name" value="Glyco_hydro_16"/>
    <property type="match status" value="1"/>
</dbReference>
<proteinExistence type="inferred from homology"/>
<dbReference type="PROSITE" id="PS51257">
    <property type="entry name" value="PROKAR_LIPOPROTEIN"/>
    <property type="match status" value="1"/>
</dbReference>
<dbReference type="EMBL" id="JBELPZ010000003">
    <property type="protein sequence ID" value="MFL9843743.1"/>
    <property type="molecule type" value="Genomic_DNA"/>
</dbReference>
<dbReference type="GO" id="GO:0016787">
    <property type="term" value="F:hydrolase activity"/>
    <property type="evidence" value="ECO:0007669"/>
    <property type="project" value="UniProtKB-KW"/>
</dbReference>
<accession>A0ABW8YU94</accession>
<dbReference type="Gene3D" id="2.60.120.200">
    <property type="match status" value="1"/>
</dbReference>
<dbReference type="RefSeq" id="WP_408083995.1">
    <property type="nucleotide sequence ID" value="NZ_JBELPZ010000003.1"/>
</dbReference>
<dbReference type="InterPro" id="IPR013320">
    <property type="entry name" value="ConA-like_dom_sf"/>
</dbReference>
<sequence length="542" mass="59443">MKEILKHVGKLLVLLILVSSCQDDDNTFGKIIAPTNLELGYEIIGQSADNPNGDGSGNAILTAHADNAITYKFIFEDETSVSDASGKITKRFTTPGIHTYTITVVAYGKGGVSTSGTIVVEDILSTFNDPATTELLTGNSSKVWYVARDETAHLGVGPNDPNLPDTNYWWSWWFAQPNEKGDSETENCIYTNKLTFTKQGNLIKYTLENDATFFNKAYLSLVGESGPDACAPFDVSGVKNVTLEPAESVVAEEFTTGTQMKFSDGGFMGYYIGTSVYEILELTENRMVVRAVQGNDPATAWYQIFTTQDPDGPVDPVFTTLAWSDEFDYTGAPDTAKWNMETGGGGWGNNEVQNYQATGNAVVSNNTLKITARKESDGTITSARMTTHNHWDFTYGKVEFRAKLPTVGGSWPALWMLGSNYLTNTWPGCGEVDVMEHVGNDLNTIHGTLHYPENSGGNGNTGTTTVDDVAQWHTYSAVWTADFIKFYVDDTLYKTFNNSPNVPFNHDFFIIMNVAMGGTFGGNIDAGFTEATMEIDYVRVYQ</sequence>
<evidence type="ECO:0000313" key="3">
    <source>
        <dbReference type="EMBL" id="MFL9843743.1"/>
    </source>
</evidence>
<dbReference type="Proteomes" id="UP001629156">
    <property type="component" value="Unassembled WGS sequence"/>
</dbReference>
<comment type="similarity">
    <text evidence="1">Belongs to the glycosyl hydrolase 16 family.</text>
</comment>
<comment type="caution">
    <text evidence="3">The sequence shown here is derived from an EMBL/GenBank/DDBJ whole genome shotgun (WGS) entry which is preliminary data.</text>
</comment>
<dbReference type="PROSITE" id="PS51762">
    <property type="entry name" value="GH16_2"/>
    <property type="match status" value="1"/>
</dbReference>
<protein>
    <submittedName>
        <fullName evidence="3">Glycoside hydrolase family 16 protein</fullName>
    </submittedName>
</protein>
<keyword evidence="4" id="KW-1185">Reference proteome</keyword>
<organism evidence="3 4">
    <name type="scientific">Flavobacterium rhizosphaerae</name>
    <dbReference type="NCBI Taxonomy" id="3163298"/>
    <lineage>
        <taxon>Bacteria</taxon>
        <taxon>Pseudomonadati</taxon>
        <taxon>Bacteroidota</taxon>
        <taxon>Flavobacteriia</taxon>
        <taxon>Flavobacteriales</taxon>
        <taxon>Flavobacteriaceae</taxon>
        <taxon>Flavobacterium</taxon>
    </lineage>
</organism>